<protein>
    <submittedName>
        <fullName evidence="9">MotA/TolQ/ExbB proton channel family protein</fullName>
    </submittedName>
</protein>
<dbReference type="RefSeq" id="WP_275682497.1">
    <property type="nucleotide sequence ID" value="NZ_JAJLJH010000002.1"/>
</dbReference>
<accession>A0A9X1YKK0</accession>
<dbReference type="InterPro" id="IPR050790">
    <property type="entry name" value="ExbB/TolQ_transport"/>
</dbReference>
<keyword evidence="6" id="KW-0653">Protein transport</keyword>
<dbReference type="AlphaFoldDB" id="A0A9X1YKK0"/>
<evidence type="ECO:0000256" key="7">
    <source>
        <dbReference type="SAM" id="Phobius"/>
    </source>
</evidence>
<dbReference type="PANTHER" id="PTHR30625">
    <property type="entry name" value="PROTEIN TOLQ"/>
    <property type="match status" value="1"/>
</dbReference>
<reference evidence="9" key="1">
    <citation type="submission" date="2021-11" db="EMBL/GenBank/DDBJ databases">
        <title>BS-T2-15 a new species belonging to the Comamonadaceae family isolated from the soil of a French oak forest.</title>
        <authorList>
            <person name="Mieszkin S."/>
            <person name="Alain K."/>
        </authorList>
    </citation>
    <scope>NUCLEOTIDE SEQUENCE</scope>
    <source>
        <strain evidence="9">BS-T2-15</strain>
    </source>
</reference>
<feature type="domain" description="MotA/TolQ/ExbB proton channel" evidence="8">
    <location>
        <begin position="67"/>
        <end position="190"/>
    </location>
</feature>
<evidence type="ECO:0000256" key="3">
    <source>
        <dbReference type="ARBA" id="ARBA00022692"/>
    </source>
</evidence>
<dbReference type="PANTHER" id="PTHR30625:SF11">
    <property type="entry name" value="MOTA_TOLQ_EXBB PROTON CHANNEL DOMAIN-CONTAINING PROTEIN"/>
    <property type="match status" value="1"/>
</dbReference>
<evidence type="ECO:0000256" key="1">
    <source>
        <dbReference type="ARBA" id="ARBA00004651"/>
    </source>
</evidence>
<evidence type="ECO:0000256" key="5">
    <source>
        <dbReference type="ARBA" id="ARBA00023136"/>
    </source>
</evidence>
<keyword evidence="5 7" id="KW-0472">Membrane</keyword>
<keyword evidence="10" id="KW-1185">Reference proteome</keyword>
<dbReference type="Pfam" id="PF01618">
    <property type="entry name" value="MotA_ExbB"/>
    <property type="match status" value="1"/>
</dbReference>
<evidence type="ECO:0000259" key="8">
    <source>
        <dbReference type="Pfam" id="PF01618"/>
    </source>
</evidence>
<feature type="transmembrane region" description="Helical" evidence="7">
    <location>
        <begin position="110"/>
        <end position="137"/>
    </location>
</feature>
<keyword evidence="6" id="KW-0813">Transport</keyword>
<dbReference type="EMBL" id="JAJLJH010000002">
    <property type="protein sequence ID" value="MCK9686473.1"/>
    <property type="molecule type" value="Genomic_DNA"/>
</dbReference>
<feature type="transmembrane region" description="Helical" evidence="7">
    <location>
        <begin position="12"/>
        <end position="31"/>
    </location>
</feature>
<organism evidence="9 10">
    <name type="scientific">Scleromatobacter humisilvae</name>
    <dbReference type="NCBI Taxonomy" id="2897159"/>
    <lineage>
        <taxon>Bacteria</taxon>
        <taxon>Pseudomonadati</taxon>
        <taxon>Pseudomonadota</taxon>
        <taxon>Betaproteobacteria</taxon>
        <taxon>Burkholderiales</taxon>
        <taxon>Sphaerotilaceae</taxon>
        <taxon>Scleromatobacter</taxon>
    </lineage>
</organism>
<comment type="subcellular location">
    <subcellularLocation>
        <location evidence="1">Cell membrane</location>
        <topology evidence="1">Multi-pass membrane protein</topology>
    </subcellularLocation>
    <subcellularLocation>
        <location evidence="6">Membrane</location>
        <topology evidence="6">Multi-pass membrane protein</topology>
    </subcellularLocation>
</comment>
<proteinExistence type="inferred from homology"/>
<evidence type="ECO:0000256" key="6">
    <source>
        <dbReference type="RuleBase" id="RU004057"/>
    </source>
</evidence>
<name>A0A9X1YKK0_9BURK</name>
<evidence type="ECO:0000313" key="9">
    <source>
        <dbReference type="EMBL" id="MCK9686473.1"/>
    </source>
</evidence>
<dbReference type="InterPro" id="IPR002898">
    <property type="entry name" value="MotA_ExbB_proton_chnl"/>
</dbReference>
<keyword evidence="3 7" id="KW-0812">Transmembrane</keyword>
<comment type="similarity">
    <text evidence="6">Belongs to the exbB/tolQ family.</text>
</comment>
<keyword evidence="2" id="KW-1003">Cell membrane</keyword>
<evidence type="ECO:0000256" key="4">
    <source>
        <dbReference type="ARBA" id="ARBA00022989"/>
    </source>
</evidence>
<evidence type="ECO:0000313" key="10">
    <source>
        <dbReference type="Proteomes" id="UP001139353"/>
    </source>
</evidence>
<comment type="caution">
    <text evidence="9">The sequence shown here is derived from an EMBL/GenBank/DDBJ whole genome shotgun (WGS) entry which is preliminary data.</text>
</comment>
<dbReference type="GO" id="GO:0017038">
    <property type="term" value="P:protein import"/>
    <property type="evidence" value="ECO:0007669"/>
    <property type="project" value="TreeGrafter"/>
</dbReference>
<dbReference type="GO" id="GO:0005886">
    <property type="term" value="C:plasma membrane"/>
    <property type="evidence" value="ECO:0007669"/>
    <property type="project" value="UniProtKB-SubCell"/>
</dbReference>
<sequence length="212" mass="22566">MLKIVQEAGWPIWPLILCSIAAVALIVERFMALRTARIAPGYLLGEVIAVTRNGLPPADVVAKLAENSLLGSVLAAGLKLLAVDPRVGEVQLRQTFEGAGRDAAHKMDRYLNALGSIAAAAPLLGLFGTVVGMIEIFGSQGGGNTNPAELAHGISTALYNTAAGLIVAIPSLMFYRYFRGRVDDYLHTLEQSSEQLLTQLMRVAATRPGQTK</sequence>
<gene>
    <name evidence="9" type="ORF">LPC04_12220</name>
</gene>
<feature type="transmembrane region" description="Helical" evidence="7">
    <location>
        <begin position="157"/>
        <end position="178"/>
    </location>
</feature>
<evidence type="ECO:0000256" key="2">
    <source>
        <dbReference type="ARBA" id="ARBA00022475"/>
    </source>
</evidence>
<keyword evidence="4 7" id="KW-1133">Transmembrane helix</keyword>
<dbReference type="Proteomes" id="UP001139353">
    <property type="component" value="Unassembled WGS sequence"/>
</dbReference>